<dbReference type="InterPro" id="IPR008984">
    <property type="entry name" value="SMAD_FHA_dom_sf"/>
</dbReference>
<organism evidence="4 5">
    <name type="scientific">Glutamicibacter arilaitensis (strain DSM 16368 / CIP 108037 / IAM 15318 / JCM 13566 / NCIMB 14258 / Re117)</name>
    <name type="common">Arthrobacter arilaitensis</name>
    <dbReference type="NCBI Taxonomy" id="861360"/>
    <lineage>
        <taxon>Bacteria</taxon>
        <taxon>Bacillati</taxon>
        <taxon>Actinomycetota</taxon>
        <taxon>Actinomycetes</taxon>
        <taxon>Micrococcales</taxon>
        <taxon>Micrococcaceae</taxon>
        <taxon>Glutamicibacter</taxon>
    </lineage>
</organism>
<feature type="compositionally biased region" description="Low complexity" evidence="2">
    <location>
        <begin position="173"/>
        <end position="209"/>
    </location>
</feature>
<sequence length="597" mass="61393">MNSLRYLPGDWYALVNDEHIVLLPANTSAEQINGLWTKLAGTTTVEALLSELLSMYQMNIAALPNFALVSRDSAPHLVLRGALEFAAQSAAGVEEISGAGVTTWTERKLGEATSWTLRTGSANLEVAFALPIGSGIVRVSSLSWGTANGSKAGGPADAASTESGAEPQKPTVATPKTAEPDKPAAAPAIAKTAEPAKAPAPAAKPAAVAPAPTAKPAAVAPAAKPAEPAKAPAPAAKPAAVAPAAKPAEPAKAPAPAAKPAAVAPAAKPAAAPAPAAKPAAAPAAKPVVAPATTAAKPAEAPKAPAPATAPEKKAEAPKSASDVLARAAKAAEAANAPSYNEDSEITQDPRQYEQEAYSEEFSLAGQLLGARGAAETEYATNDGDDLETIIKPRPAAVAAAYPVESADDEHTIIRGSSVPKTDTSSSLDAKDGTENSVSLNEFILARSCSKQHPNPPTSSTCRECGERLSGQAQQVRKPSMGRMIVSDHGGAREFAHELNRSVILGRQPNAAALKSDKEPRLLQVESPSGDISRSHLCVRVEGWHVQLVDLGATNSTVLLREGQRPRRLSRHQEIMLINGDVADLGDGVSIRFEDLP</sequence>
<dbReference type="PROSITE" id="PS50006">
    <property type="entry name" value="FHA_DOMAIN"/>
    <property type="match status" value="1"/>
</dbReference>
<dbReference type="EMBL" id="FQ311875">
    <property type="protein sequence ID" value="CBT75076.1"/>
    <property type="molecule type" value="Genomic_DNA"/>
</dbReference>
<evidence type="ECO:0000259" key="3">
    <source>
        <dbReference type="PROSITE" id="PS50006"/>
    </source>
</evidence>
<reference evidence="5" key="2">
    <citation type="submission" date="2010-07" db="EMBL/GenBank/DDBJ databases">
        <title>Complete genome sequence of Arthrobacter arilaitensis (strain DSM 16368 / CIP 108037 / JCM 13566 / Re117).</title>
        <authorList>
            <person name="Genoscope."/>
        </authorList>
    </citation>
    <scope>NUCLEOTIDE SEQUENCE [LARGE SCALE GENOMIC DNA]</scope>
    <source>
        <strain evidence="5">DSM 16368 / CIP 108037 / IAM 15318 / JCM 13566 / Re117</strain>
    </source>
</reference>
<dbReference type="GeneID" id="303187129"/>
<evidence type="ECO:0000313" key="4">
    <source>
        <dbReference type="EMBL" id="CBT75076.1"/>
    </source>
</evidence>
<dbReference type="RefSeq" id="WP_013348221.1">
    <property type="nucleotide sequence ID" value="NC_014550.1"/>
</dbReference>
<keyword evidence="5" id="KW-1185">Reference proteome</keyword>
<dbReference type="Proteomes" id="UP000006878">
    <property type="component" value="Chromosome"/>
</dbReference>
<feature type="region of interest" description="Disordered" evidence="2">
    <location>
        <begin position="293"/>
        <end position="358"/>
    </location>
</feature>
<evidence type="ECO:0000256" key="2">
    <source>
        <dbReference type="SAM" id="MobiDB-lite"/>
    </source>
</evidence>
<feature type="compositionally biased region" description="Polar residues" evidence="2">
    <location>
        <begin position="419"/>
        <end position="428"/>
    </location>
</feature>
<name>A0ABM9PUZ3_GLUAR</name>
<protein>
    <submittedName>
        <fullName evidence="4">FHA domain-containing protein</fullName>
    </submittedName>
</protein>
<dbReference type="Gene3D" id="2.60.200.20">
    <property type="match status" value="1"/>
</dbReference>
<accession>A0ABM9PUZ3</accession>
<evidence type="ECO:0000256" key="1">
    <source>
        <dbReference type="ARBA" id="ARBA00022553"/>
    </source>
</evidence>
<feature type="compositionally biased region" description="Low complexity" evidence="2">
    <location>
        <begin position="293"/>
        <end position="310"/>
    </location>
</feature>
<feature type="region of interest" description="Disordered" evidence="2">
    <location>
        <begin position="147"/>
        <end position="209"/>
    </location>
</feature>
<reference evidence="5" key="1">
    <citation type="journal article" date="2010" name="PLoS ONE">
        <title>The Arthrobacter arilaitensis Re117 genome sequence reveals its genetic adaptation to the surface of cheese.</title>
        <authorList>
            <person name="Monnet C."/>
            <person name="Loux V."/>
            <person name="Gibrat J.F."/>
            <person name="Spinnler E."/>
            <person name="Barbe V."/>
            <person name="Vacherie B."/>
            <person name="Gavory F."/>
            <person name="Gourbeyre E."/>
            <person name="Siguier P."/>
            <person name="Chandler M."/>
            <person name="Elleuch R."/>
            <person name="Irlinger F."/>
            <person name="Vallaeys T."/>
        </authorList>
    </citation>
    <scope>NUCLEOTIDE SEQUENCE</scope>
    <source>
        <strain evidence="5">DSM 16368 / CIP 108037 / IAM 15318 / JCM 13566 / Re117</strain>
    </source>
</reference>
<dbReference type="SUPFAM" id="SSF49879">
    <property type="entry name" value="SMAD/FHA domain"/>
    <property type="match status" value="1"/>
</dbReference>
<feature type="compositionally biased region" description="Low complexity" evidence="2">
    <location>
        <begin position="326"/>
        <end position="337"/>
    </location>
</feature>
<feature type="domain" description="FHA" evidence="3">
    <location>
        <begin position="503"/>
        <end position="559"/>
    </location>
</feature>
<keyword evidence="1" id="KW-0597">Phosphoprotein</keyword>
<dbReference type="CDD" id="cd00060">
    <property type="entry name" value="FHA"/>
    <property type="match status" value="1"/>
</dbReference>
<dbReference type="InterPro" id="IPR000253">
    <property type="entry name" value="FHA_dom"/>
</dbReference>
<proteinExistence type="predicted"/>
<feature type="region of interest" description="Disordered" evidence="2">
    <location>
        <begin position="415"/>
        <end position="434"/>
    </location>
</feature>
<evidence type="ECO:0000313" key="5">
    <source>
        <dbReference type="Proteomes" id="UP000006878"/>
    </source>
</evidence>
<gene>
    <name evidence="4" type="ordered locus">AARI_08520</name>
</gene>
<dbReference type="PRINTS" id="PR01217">
    <property type="entry name" value="PRICHEXTENSN"/>
</dbReference>